<accession>A0A2B4S0G9</accession>
<evidence type="ECO:0000313" key="3">
    <source>
        <dbReference type="EMBL" id="PFX22002.1"/>
    </source>
</evidence>
<proteinExistence type="predicted"/>
<dbReference type="PROSITE" id="PS50948">
    <property type="entry name" value="PAN"/>
    <property type="match status" value="1"/>
</dbReference>
<dbReference type="OrthoDB" id="26719at2759"/>
<reference evidence="4" key="1">
    <citation type="journal article" date="2017" name="bioRxiv">
        <title>Comparative analysis of the genomes of Stylophora pistillata and Acropora digitifera provides evidence for extensive differences between species of corals.</title>
        <authorList>
            <person name="Voolstra C.R."/>
            <person name="Li Y."/>
            <person name="Liew Y.J."/>
            <person name="Baumgarten S."/>
            <person name="Zoccola D."/>
            <person name="Flot J.-F."/>
            <person name="Tambutte S."/>
            <person name="Allemand D."/>
            <person name="Aranda M."/>
        </authorList>
    </citation>
    <scope>NUCLEOTIDE SEQUENCE [LARGE SCALE GENOMIC DNA]</scope>
</reference>
<dbReference type="Gene3D" id="3.50.4.10">
    <property type="entry name" value="Hepatocyte Growth Factor"/>
    <property type="match status" value="1"/>
</dbReference>
<protein>
    <submittedName>
        <fullName evidence="3">Contactin-associated protein-like 2</fullName>
    </submittedName>
</protein>
<dbReference type="AlphaFoldDB" id="A0A2B4S0G9"/>
<keyword evidence="4" id="KW-1185">Reference proteome</keyword>
<evidence type="ECO:0000259" key="2">
    <source>
        <dbReference type="PROSITE" id="PS50948"/>
    </source>
</evidence>
<dbReference type="EMBL" id="LSMT01000255">
    <property type="protein sequence ID" value="PFX22002.1"/>
    <property type="molecule type" value="Genomic_DNA"/>
</dbReference>
<name>A0A2B4S0G9_STYPI</name>
<feature type="domain" description="Apple" evidence="2">
    <location>
        <begin position="25"/>
        <end position="102"/>
    </location>
</feature>
<keyword evidence="1" id="KW-0732">Signal</keyword>
<dbReference type="Proteomes" id="UP000225706">
    <property type="component" value="Unassembled WGS sequence"/>
</dbReference>
<gene>
    <name evidence="3" type="primary">Cntnap2</name>
    <name evidence="3" type="ORF">AWC38_SpisGene13498</name>
</gene>
<dbReference type="NCBIfam" id="NF040941">
    <property type="entry name" value="GGGWT_bact"/>
    <property type="match status" value="1"/>
</dbReference>
<evidence type="ECO:0000256" key="1">
    <source>
        <dbReference type="SAM" id="SignalP"/>
    </source>
</evidence>
<dbReference type="Gene3D" id="2.60.120.1000">
    <property type="match status" value="1"/>
</dbReference>
<sequence>MYLNRVFLAFLCLHLQFLASNGGMCREEKSQLGFALLNSSYSTKQSPRYSDCVESCALDPQCMSFNFWWDKKMCDLNGKAREHSCLACFVTDKSSTYMGMARYPGYPALARSCSALKQVDPSAQTGLYVIDPDGEGGFPPLLNVTCDMGDKNGVGVTVVSHDSESRMLVKGCNGPGCHSRDIQYIGASLSQLVSLTRVSLHCEQFIKYECQYSSIVWENRTFAWWVSRDDIKMNYWGGASPGRGDQICACGMNNTCSKPNTVCNCDKNDGVLREDSGLLTDKTSLPVKQLRFGDTGEENERGFHTLGKFKCYGMT</sequence>
<feature type="chain" id="PRO_5012721870" evidence="1">
    <location>
        <begin position="23"/>
        <end position="315"/>
    </location>
</feature>
<organism evidence="3 4">
    <name type="scientific">Stylophora pistillata</name>
    <name type="common">Smooth cauliflower coral</name>
    <dbReference type="NCBI Taxonomy" id="50429"/>
    <lineage>
        <taxon>Eukaryota</taxon>
        <taxon>Metazoa</taxon>
        <taxon>Cnidaria</taxon>
        <taxon>Anthozoa</taxon>
        <taxon>Hexacorallia</taxon>
        <taxon>Scleractinia</taxon>
        <taxon>Astrocoeniina</taxon>
        <taxon>Pocilloporidae</taxon>
        <taxon>Stylophora</taxon>
    </lineage>
</organism>
<dbReference type="InterPro" id="IPR003609">
    <property type="entry name" value="Pan_app"/>
</dbReference>
<comment type="caution">
    <text evidence="3">The sequence shown here is derived from an EMBL/GenBank/DDBJ whole genome shotgun (WGS) entry which is preliminary data.</text>
</comment>
<feature type="signal peptide" evidence="1">
    <location>
        <begin position="1"/>
        <end position="22"/>
    </location>
</feature>
<evidence type="ECO:0000313" key="4">
    <source>
        <dbReference type="Proteomes" id="UP000225706"/>
    </source>
</evidence>